<dbReference type="Pfam" id="PF00534">
    <property type="entry name" value="Glycos_transf_1"/>
    <property type="match status" value="1"/>
</dbReference>
<dbReference type="RefSeq" id="WP_046007011.1">
    <property type="nucleotide sequence ID" value="NZ_JXYA01000061.1"/>
</dbReference>
<dbReference type="GO" id="GO:0016757">
    <property type="term" value="F:glycosyltransferase activity"/>
    <property type="evidence" value="ECO:0007669"/>
    <property type="project" value="InterPro"/>
</dbReference>
<evidence type="ECO:0000313" key="2">
    <source>
        <dbReference type="EMBL" id="KJZ05826.1"/>
    </source>
</evidence>
<dbReference type="PATRIC" id="fig|43658.5.peg.4528"/>
<dbReference type="InterPro" id="IPR001296">
    <property type="entry name" value="Glyco_trans_1"/>
</dbReference>
<dbReference type="Proteomes" id="UP000033452">
    <property type="component" value="Unassembled WGS sequence"/>
</dbReference>
<keyword evidence="3" id="KW-1185">Reference proteome</keyword>
<dbReference type="PANTHER" id="PTHR45947:SF3">
    <property type="entry name" value="SULFOQUINOVOSYL TRANSFERASE SQD2"/>
    <property type="match status" value="1"/>
</dbReference>
<evidence type="ECO:0000313" key="3">
    <source>
        <dbReference type="Proteomes" id="UP000033452"/>
    </source>
</evidence>
<dbReference type="SUPFAM" id="SSF53756">
    <property type="entry name" value="UDP-Glycosyltransferase/glycogen phosphorylase"/>
    <property type="match status" value="1"/>
</dbReference>
<gene>
    <name evidence="2" type="ORF">TW77_21485</name>
</gene>
<dbReference type="AlphaFoldDB" id="A0A0F4QDQ2"/>
<proteinExistence type="predicted"/>
<organism evidence="2 3">
    <name type="scientific">Pseudoalteromonas rubra</name>
    <dbReference type="NCBI Taxonomy" id="43658"/>
    <lineage>
        <taxon>Bacteria</taxon>
        <taxon>Pseudomonadati</taxon>
        <taxon>Pseudomonadota</taxon>
        <taxon>Gammaproteobacteria</taxon>
        <taxon>Alteromonadales</taxon>
        <taxon>Pseudoalteromonadaceae</taxon>
        <taxon>Pseudoalteromonas</taxon>
    </lineage>
</organism>
<dbReference type="OrthoDB" id="832722at2"/>
<sequence length="362" mass="40601">MKVLNILNPVERGGGESMLMDLLTEKRVGIHEEVVLVSKCEYLTEQFDIMGINYKEIPFNIKNIPSSSKFKKLFNAFVQIIWLLANYRYLKRFDVTILHSFPIHFFSALLKNCVIVKHSVVGNKKLVNRFFAFFFRKAHKVIGVGPAVVQSLDAYYEIKSTEVWNPVASEYFDAPQLPSCEDDEEINLVHVGRLVHGKNQALSIRACSRLQEQTGKRVNLHIVGHGELETELKEIARDYSNIKVNFCGRLDKSEIINLVDKCDVGLLPSSAEGFGIAAAEYVIRSKPVVGLLESGLHNIFGNVGVFTTAETLDTAILDAIQLAKKVEFSDAVSLMKERLSVSSVKDRYIGIYEEACGPILKS</sequence>
<dbReference type="EMBL" id="JXYA01000061">
    <property type="protein sequence ID" value="KJZ05826.1"/>
    <property type="molecule type" value="Genomic_DNA"/>
</dbReference>
<name>A0A0F4QDQ2_9GAMM</name>
<feature type="domain" description="Glycosyl transferase family 1" evidence="1">
    <location>
        <begin position="182"/>
        <end position="302"/>
    </location>
</feature>
<dbReference type="PANTHER" id="PTHR45947">
    <property type="entry name" value="SULFOQUINOVOSYL TRANSFERASE SQD2"/>
    <property type="match status" value="1"/>
</dbReference>
<accession>A0A0F4QDQ2</accession>
<reference evidence="2 3" key="1">
    <citation type="journal article" date="2015" name="BMC Genomics">
        <title>Genome mining reveals unlocked bioactive potential of marine Gram-negative bacteria.</title>
        <authorList>
            <person name="Machado H."/>
            <person name="Sonnenschein E.C."/>
            <person name="Melchiorsen J."/>
            <person name="Gram L."/>
        </authorList>
    </citation>
    <scope>NUCLEOTIDE SEQUENCE [LARGE SCALE GENOMIC DNA]</scope>
    <source>
        <strain evidence="2 3">S2471</strain>
    </source>
</reference>
<protein>
    <recommendedName>
        <fullName evidence="1">Glycosyl transferase family 1 domain-containing protein</fullName>
    </recommendedName>
</protein>
<evidence type="ECO:0000259" key="1">
    <source>
        <dbReference type="Pfam" id="PF00534"/>
    </source>
</evidence>
<dbReference type="InterPro" id="IPR050194">
    <property type="entry name" value="Glycosyltransferase_grp1"/>
</dbReference>
<dbReference type="Gene3D" id="3.40.50.2000">
    <property type="entry name" value="Glycogen Phosphorylase B"/>
    <property type="match status" value="2"/>
</dbReference>
<comment type="caution">
    <text evidence="2">The sequence shown here is derived from an EMBL/GenBank/DDBJ whole genome shotgun (WGS) entry which is preliminary data.</text>
</comment>